<name>A0A239R5T3_STREI</name>
<evidence type="ECO:0000259" key="3">
    <source>
        <dbReference type="PROSITE" id="PS51194"/>
    </source>
</evidence>
<feature type="domain" description="Helicase ATP-binding" evidence="2">
    <location>
        <begin position="484"/>
        <end position="644"/>
    </location>
</feature>
<dbReference type="AlphaFoldDB" id="A0A239R5T3"/>
<dbReference type="PANTHER" id="PTHR45629:SF7">
    <property type="entry name" value="DNA EXCISION REPAIR PROTEIN ERCC-6-RELATED"/>
    <property type="match status" value="1"/>
</dbReference>
<dbReference type="InterPro" id="IPR027417">
    <property type="entry name" value="P-loop_NTPase"/>
</dbReference>
<dbReference type="PANTHER" id="PTHR45629">
    <property type="entry name" value="SNF2/RAD54 FAMILY MEMBER"/>
    <property type="match status" value="1"/>
</dbReference>
<proteinExistence type="predicted"/>
<dbReference type="Pfam" id="PF00176">
    <property type="entry name" value="SNF2-rel_dom"/>
    <property type="match status" value="1"/>
</dbReference>
<keyword evidence="4" id="KW-0347">Helicase</keyword>
<reference evidence="4 5" key="1">
    <citation type="submission" date="2017-07" db="EMBL/GenBank/DDBJ databases">
        <authorList>
            <person name="Sun Z.S."/>
            <person name="Albrecht U."/>
            <person name="Echele G."/>
            <person name="Lee C.C."/>
        </authorList>
    </citation>
    <scope>NUCLEOTIDE SEQUENCE [LARGE SCALE GENOMIC DNA]</scope>
    <source>
        <strain evidence="4 5">AR3</strain>
    </source>
</reference>
<dbReference type="InterPro" id="IPR014001">
    <property type="entry name" value="Helicase_ATP-bd"/>
</dbReference>
<dbReference type="InterPro" id="IPR001650">
    <property type="entry name" value="Helicase_C-like"/>
</dbReference>
<dbReference type="CDD" id="cd18793">
    <property type="entry name" value="SF2_C_SNF"/>
    <property type="match status" value="1"/>
</dbReference>
<dbReference type="CDD" id="cd17919">
    <property type="entry name" value="DEXHc_Snf"/>
    <property type="match status" value="1"/>
</dbReference>
<dbReference type="GO" id="GO:0005524">
    <property type="term" value="F:ATP binding"/>
    <property type="evidence" value="ECO:0007669"/>
    <property type="project" value="InterPro"/>
</dbReference>
<dbReference type="Pfam" id="PF00271">
    <property type="entry name" value="Helicase_C"/>
    <property type="match status" value="1"/>
</dbReference>
<evidence type="ECO:0000256" key="1">
    <source>
        <dbReference type="ARBA" id="ARBA00022801"/>
    </source>
</evidence>
<dbReference type="Gene3D" id="3.40.50.300">
    <property type="entry name" value="P-loop containing nucleotide triphosphate hydrolases"/>
    <property type="match status" value="1"/>
</dbReference>
<dbReference type="SMART" id="SM00490">
    <property type="entry name" value="HELICc"/>
    <property type="match status" value="1"/>
</dbReference>
<dbReference type="GO" id="GO:0004386">
    <property type="term" value="F:helicase activity"/>
    <property type="evidence" value="ECO:0007669"/>
    <property type="project" value="UniProtKB-KW"/>
</dbReference>
<dbReference type="Proteomes" id="UP000214649">
    <property type="component" value="Unassembled WGS sequence"/>
</dbReference>
<feature type="domain" description="Helicase C-terminal" evidence="3">
    <location>
        <begin position="728"/>
        <end position="875"/>
    </location>
</feature>
<keyword evidence="1" id="KW-0378">Hydrolase</keyword>
<evidence type="ECO:0000259" key="2">
    <source>
        <dbReference type="PROSITE" id="PS51192"/>
    </source>
</evidence>
<sequence length="917" mass="106966">MKKSEAKAMLKSLKPKIDSVENESSAELESLLESQLHFSRKRDFSIWFQKLPDNVVEYLKHSLGDDSIEKMCEEHFCPPLYFQKDLLWVKTLNSIQKNKGEIKTYKESDFFQVKRIEERLNYIVSNDKIAILKFFQNKDKKEKVEKAKQFVIEHPKPLEDLDKRIESWSQLYEMSSDDLTHLIQNRLEWLPLLQEKLGLKGYTSEDYLIKLCSQDLLKHQRFLDENSKDNILVEVMEAWENLKKIQAEKDIEACLSEVLEVDDDFPFLKRVISRYSFLTGILNATTADLCEECYITDFEADKVKELSQNAANQIRETAYPKLHPDHLGEMDLKLLNLLRNYLDYPKGKEEAEQNIKNNIATWFEEKEKLKSVALNRCYANSLDYINYTNWCEDESKLYQFYASIKSEKYYDIPLEIIDYDKEELRLHFTQNSASYYALIEQVTGAKRVYSPNDLPSLIVKEVSKFEVNKDGLSVIMRPYQEFGVKYALHHKNTLLGDEMGLGKTIQAIGVANHLFQNGKKHIIIVSPLSVLENWNREVTKWSQLKTYIYRGTGKSKKYEKWYENGGVLLTNYEQCKKLVEESNNELFDFLVVDEAHYIKNPETRRTISVTTLAKLAEYKLFMTGTPLENRLIEMKHLIKLLNPEVGRKLSSRYWKPADFRREMSTVYLRRKREEVLDELPQKDEYYIWSEFSDEQQEFYDEGVRQGSGGVMKMRRAAFYGKKPQKIAQIIDICNQAEENGRKVLVFSFFKEGVLNRLLDELPNVSPIMISGSISASQRQEAIDEFSNNPNQTTLLCQIEAGGVGLNIQAANVVIICEPQWKPSTELQAIGRSYRMGQTRDVMVYRLLTKKSIDESITQLLGKKINLFNTFANDSTVAAAYNQNEEIEVIKNDSQLKQKVLEIEKKRLEAKEKMYLKN</sequence>
<organism evidence="4 5">
    <name type="scientific">Streptococcus equinus</name>
    <name type="common">Streptococcus bovis</name>
    <dbReference type="NCBI Taxonomy" id="1335"/>
    <lineage>
        <taxon>Bacteria</taxon>
        <taxon>Bacillati</taxon>
        <taxon>Bacillota</taxon>
        <taxon>Bacilli</taxon>
        <taxon>Lactobacillales</taxon>
        <taxon>Streptococcaceae</taxon>
        <taxon>Streptococcus</taxon>
    </lineage>
</organism>
<dbReference type="InterPro" id="IPR000330">
    <property type="entry name" value="SNF2_N"/>
</dbReference>
<dbReference type="PROSITE" id="PS51194">
    <property type="entry name" value="HELICASE_CTER"/>
    <property type="match status" value="1"/>
</dbReference>
<evidence type="ECO:0000313" key="4">
    <source>
        <dbReference type="EMBL" id="SNU06118.1"/>
    </source>
</evidence>
<dbReference type="GO" id="GO:0016787">
    <property type="term" value="F:hydrolase activity"/>
    <property type="evidence" value="ECO:0007669"/>
    <property type="project" value="UniProtKB-KW"/>
</dbReference>
<dbReference type="InterPro" id="IPR049730">
    <property type="entry name" value="SNF2/RAD54-like_C"/>
</dbReference>
<keyword evidence="4" id="KW-0067">ATP-binding</keyword>
<dbReference type="PROSITE" id="PS51192">
    <property type="entry name" value="HELICASE_ATP_BIND_1"/>
    <property type="match status" value="1"/>
</dbReference>
<dbReference type="SMART" id="SM00487">
    <property type="entry name" value="DEXDc"/>
    <property type="match status" value="1"/>
</dbReference>
<protein>
    <submittedName>
        <fullName evidence="4">Helicase conserved C-terminal domain-containing protein</fullName>
    </submittedName>
</protein>
<dbReference type="EMBL" id="FZRA01000001">
    <property type="protein sequence ID" value="SNU06118.1"/>
    <property type="molecule type" value="Genomic_DNA"/>
</dbReference>
<evidence type="ECO:0000313" key="5">
    <source>
        <dbReference type="Proteomes" id="UP000214649"/>
    </source>
</evidence>
<dbReference type="InterPro" id="IPR038718">
    <property type="entry name" value="SNF2-like_sf"/>
</dbReference>
<dbReference type="InterPro" id="IPR050496">
    <property type="entry name" value="SNF2_RAD54_helicase_repair"/>
</dbReference>
<dbReference type="Gene3D" id="3.40.50.10810">
    <property type="entry name" value="Tandem AAA-ATPase domain"/>
    <property type="match status" value="1"/>
</dbReference>
<keyword evidence="4" id="KW-0547">Nucleotide-binding</keyword>
<dbReference type="SUPFAM" id="SSF52540">
    <property type="entry name" value="P-loop containing nucleoside triphosphate hydrolases"/>
    <property type="match status" value="2"/>
</dbReference>
<gene>
    <name evidence="4" type="ORF">SAMN05216470_0179</name>
</gene>
<dbReference type="RefSeq" id="WP_094139994.1">
    <property type="nucleotide sequence ID" value="NZ_FZRA01000001.1"/>
</dbReference>
<accession>A0A239R5T3</accession>